<dbReference type="Proteomes" id="UP001396334">
    <property type="component" value="Unassembled WGS sequence"/>
</dbReference>
<reference evidence="1 2" key="1">
    <citation type="journal article" date="2024" name="G3 (Bethesda)">
        <title>Genome assembly of Hibiscus sabdariffa L. provides insights into metabolisms of medicinal natural products.</title>
        <authorList>
            <person name="Kim T."/>
        </authorList>
    </citation>
    <scope>NUCLEOTIDE SEQUENCE [LARGE SCALE GENOMIC DNA]</scope>
    <source>
        <strain evidence="1">TK-2024</strain>
        <tissue evidence="1">Old leaves</tissue>
    </source>
</reference>
<accession>A0ABR2SXR7</accession>
<comment type="caution">
    <text evidence="1">The sequence shown here is derived from an EMBL/GenBank/DDBJ whole genome shotgun (WGS) entry which is preliminary data.</text>
</comment>
<protein>
    <submittedName>
        <fullName evidence="1">Uncharacterized protein</fullName>
    </submittedName>
</protein>
<evidence type="ECO:0000313" key="2">
    <source>
        <dbReference type="Proteomes" id="UP001396334"/>
    </source>
</evidence>
<proteinExistence type="predicted"/>
<sequence length="207" mass="22312">MCFYTRSIIWLKSTQGNSLGHLDGWWVNPRSVLKQVRLVNVSSLSGESAAWLAKVGALRRILFRACRIEVPPVEPASDQISTPKVSDNGLDQTSNLEVLNGGFDRAVILFNGLSELSFNGLRNVVLDLEDPCSTEAVDVPSLLAPQVNAFNQKDLQDIALNSEMAVDPLPVGLSDPKVGGSIPDPAVGVLHLFEVGMAFGDIVVDKC</sequence>
<evidence type="ECO:0000313" key="1">
    <source>
        <dbReference type="EMBL" id="KAK9030028.1"/>
    </source>
</evidence>
<dbReference type="EMBL" id="JBBPBN010000010">
    <property type="protein sequence ID" value="KAK9030028.1"/>
    <property type="molecule type" value="Genomic_DNA"/>
</dbReference>
<gene>
    <name evidence="1" type="ORF">V6N11_031466</name>
</gene>
<name>A0ABR2SXR7_9ROSI</name>
<keyword evidence="2" id="KW-1185">Reference proteome</keyword>
<organism evidence="1 2">
    <name type="scientific">Hibiscus sabdariffa</name>
    <name type="common">roselle</name>
    <dbReference type="NCBI Taxonomy" id="183260"/>
    <lineage>
        <taxon>Eukaryota</taxon>
        <taxon>Viridiplantae</taxon>
        <taxon>Streptophyta</taxon>
        <taxon>Embryophyta</taxon>
        <taxon>Tracheophyta</taxon>
        <taxon>Spermatophyta</taxon>
        <taxon>Magnoliopsida</taxon>
        <taxon>eudicotyledons</taxon>
        <taxon>Gunneridae</taxon>
        <taxon>Pentapetalae</taxon>
        <taxon>rosids</taxon>
        <taxon>malvids</taxon>
        <taxon>Malvales</taxon>
        <taxon>Malvaceae</taxon>
        <taxon>Malvoideae</taxon>
        <taxon>Hibiscus</taxon>
    </lineage>
</organism>